<evidence type="ECO:0000313" key="3">
    <source>
        <dbReference type="Proteomes" id="UP001187734"/>
    </source>
</evidence>
<feature type="compositionally biased region" description="Polar residues" evidence="1">
    <location>
        <begin position="41"/>
        <end position="54"/>
    </location>
</feature>
<gene>
    <name evidence="2" type="ORF">FTOL_01569</name>
</gene>
<protein>
    <submittedName>
        <fullName evidence="2">Uncharacterized protein</fullName>
    </submittedName>
</protein>
<evidence type="ECO:0000256" key="1">
    <source>
        <dbReference type="SAM" id="MobiDB-lite"/>
    </source>
</evidence>
<dbReference type="AlphaFoldDB" id="A0AAE8M077"/>
<dbReference type="Proteomes" id="UP001187734">
    <property type="component" value="Unassembled WGS sequence"/>
</dbReference>
<name>A0AAE8M077_9HYPO</name>
<keyword evidence="3" id="KW-1185">Reference proteome</keyword>
<feature type="compositionally biased region" description="Basic and acidic residues" evidence="1">
    <location>
        <begin position="20"/>
        <end position="31"/>
    </location>
</feature>
<feature type="region of interest" description="Disordered" evidence="1">
    <location>
        <begin position="1"/>
        <end position="73"/>
    </location>
</feature>
<dbReference type="EMBL" id="ONZP01000048">
    <property type="protein sequence ID" value="SPJ71841.1"/>
    <property type="molecule type" value="Genomic_DNA"/>
</dbReference>
<proteinExistence type="predicted"/>
<accession>A0AAE8M077</accession>
<reference evidence="2" key="1">
    <citation type="submission" date="2018-03" db="EMBL/GenBank/DDBJ databases">
        <authorList>
            <person name="Guldener U."/>
        </authorList>
    </citation>
    <scope>NUCLEOTIDE SEQUENCE</scope>
</reference>
<sequence>MLPSHPMPFNPSTSNARPGEQQEKIRTESVRDPNAAPLVAQPSSNTIFQPQNLAGSRAPGLQGSGMMDPHPSGLQRLLQAQFKTSSPIPLDAAPGPAQNPSCVTSALWCLSLWKVKRSSVRRGVMSHRPVGPGAK</sequence>
<evidence type="ECO:0000313" key="2">
    <source>
        <dbReference type="EMBL" id="SPJ71841.1"/>
    </source>
</evidence>
<organism evidence="2 3">
    <name type="scientific">Fusarium torulosum</name>
    <dbReference type="NCBI Taxonomy" id="33205"/>
    <lineage>
        <taxon>Eukaryota</taxon>
        <taxon>Fungi</taxon>
        <taxon>Dikarya</taxon>
        <taxon>Ascomycota</taxon>
        <taxon>Pezizomycotina</taxon>
        <taxon>Sordariomycetes</taxon>
        <taxon>Hypocreomycetidae</taxon>
        <taxon>Hypocreales</taxon>
        <taxon>Nectriaceae</taxon>
        <taxon>Fusarium</taxon>
    </lineage>
</organism>
<comment type="caution">
    <text evidence="2">The sequence shown here is derived from an EMBL/GenBank/DDBJ whole genome shotgun (WGS) entry which is preliminary data.</text>
</comment>